<evidence type="ECO:0000313" key="1">
    <source>
        <dbReference type="EMBL" id="MBA0845996.1"/>
    </source>
</evidence>
<evidence type="ECO:0000313" key="2">
    <source>
        <dbReference type="Proteomes" id="UP000593575"/>
    </source>
</evidence>
<gene>
    <name evidence="1" type="ORF">Goarm_022757</name>
</gene>
<dbReference type="Proteomes" id="UP000593575">
    <property type="component" value="Unassembled WGS sequence"/>
</dbReference>
<dbReference type="AlphaFoldDB" id="A0A7J9KI01"/>
<organism evidence="1 2">
    <name type="scientific">Gossypium armourianum</name>
    <dbReference type="NCBI Taxonomy" id="34283"/>
    <lineage>
        <taxon>Eukaryota</taxon>
        <taxon>Viridiplantae</taxon>
        <taxon>Streptophyta</taxon>
        <taxon>Embryophyta</taxon>
        <taxon>Tracheophyta</taxon>
        <taxon>Spermatophyta</taxon>
        <taxon>Magnoliopsida</taxon>
        <taxon>eudicotyledons</taxon>
        <taxon>Gunneridae</taxon>
        <taxon>Pentapetalae</taxon>
        <taxon>rosids</taxon>
        <taxon>malvids</taxon>
        <taxon>Malvales</taxon>
        <taxon>Malvaceae</taxon>
        <taxon>Malvoideae</taxon>
        <taxon>Gossypium</taxon>
    </lineage>
</organism>
<comment type="caution">
    <text evidence="1">The sequence shown here is derived from an EMBL/GenBank/DDBJ whole genome shotgun (WGS) entry which is preliminary data.</text>
</comment>
<reference evidence="1 2" key="1">
    <citation type="journal article" date="2019" name="Genome Biol. Evol.">
        <title>Insights into the evolution of the New World diploid cottons (Gossypium, subgenus Houzingenia) based on genome sequencing.</title>
        <authorList>
            <person name="Grover C.E."/>
            <person name="Arick M.A. 2nd"/>
            <person name="Thrash A."/>
            <person name="Conover J.L."/>
            <person name="Sanders W.S."/>
            <person name="Peterson D.G."/>
            <person name="Frelichowski J.E."/>
            <person name="Scheffler J.A."/>
            <person name="Scheffler B.E."/>
            <person name="Wendel J.F."/>
        </authorList>
    </citation>
    <scope>NUCLEOTIDE SEQUENCE [LARGE SCALE GENOMIC DNA]</scope>
    <source>
        <strain evidence="1">6</strain>
        <tissue evidence="1">Leaf</tissue>
    </source>
</reference>
<proteinExistence type="predicted"/>
<accession>A0A7J9KI01</accession>
<dbReference type="EMBL" id="JABFAE010419655">
    <property type="protein sequence ID" value="MBA0845996.1"/>
    <property type="molecule type" value="Genomic_DNA"/>
</dbReference>
<sequence length="136" mass="15237">MDTEDGHLNLDLFQLLLSEYISKRIVGILLANPLARENKVVWANTSKEGVYGIIVHMDFVTITSCEKHEGALHVIRDCSTEKVIWAQFASIRKPNIDKRYVMFSSLALTGNWIHMNNDGIVKAESGFATVGGVMRD</sequence>
<name>A0A7J9KI01_9ROSI</name>
<protein>
    <submittedName>
        <fullName evidence="1">Uncharacterized protein</fullName>
    </submittedName>
</protein>
<keyword evidence="2" id="KW-1185">Reference proteome</keyword>